<dbReference type="HOGENOM" id="CLU_3373324_0_0_3"/>
<protein>
    <submittedName>
        <fullName evidence="1">Uncharacterized protein</fullName>
    </submittedName>
</protein>
<dbReference type="EMBL" id="CP001344">
    <property type="protein sequence ID" value="ACL42825.1"/>
    <property type="molecule type" value="Genomic_DNA"/>
</dbReference>
<sequence length="34" mass="3646">MVSGLAIVVLMGASIEKLVLKTKLALRMGTFKPE</sequence>
<evidence type="ECO:0000313" key="1">
    <source>
        <dbReference type="EMBL" id="ACL42825.1"/>
    </source>
</evidence>
<accession>B8HT28</accession>
<name>B8HT28_CYAP4</name>
<reference evidence="1" key="1">
    <citation type="submission" date="2009-01" db="EMBL/GenBank/DDBJ databases">
        <title>Complete sequence of chromosome Cyanothece sp. PCC 7425.</title>
        <authorList>
            <consortium name="US DOE Joint Genome Institute"/>
            <person name="Lucas S."/>
            <person name="Copeland A."/>
            <person name="Lapidus A."/>
            <person name="Glavina del Rio T."/>
            <person name="Dalin E."/>
            <person name="Tice H."/>
            <person name="Bruce D."/>
            <person name="Goodwin L."/>
            <person name="Pitluck S."/>
            <person name="Sims D."/>
            <person name="Meineke L."/>
            <person name="Brettin T."/>
            <person name="Detter J.C."/>
            <person name="Han C."/>
            <person name="Larimer F."/>
            <person name="Land M."/>
            <person name="Hauser L."/>
            <person name="Kyrpides N."/>
            <person name="Ovchinnikova G."/>
            <person name="Liberton M."/>
            <person name="Stoeckel J."/>
            <person name="Banerjee A."/>
            <person name="Singh A."/>
            <person name="Page L."/>
            <person name="Sato H."/>
            <person name="Zhao L."/>
            <person name="Sherman L."/>
            <person name="Pakrasi H."/>
            <person name="Richardson P."/>
        </authorList>
    </citation>
    <scope>NUCLEOTIDE SEQUENCE</scope>
    <source>
        <strain evidence="1">PCC 7425</strain>
    </source>
</reference>
<dbReference type="STRING" id="395961.Cyan7425_0433"/>
<dbReference type="KEGG" id="cyn:Cyan7425_0433"/>
<dbReference type="AlphaFoldDB" id="B8HT28"/>
<proteinExistence type="predicted"/>
<gene>
    <name evidence="1" type="ordered locus">Cyan7425_0433</name>
</gene>
<organism evidence="1">
    <name type="scientific">Cyanothece sp. (strain PCC 7425 / ATCC 29141)</name>
    <dbReference type="NCBI Taxonomy" id="395961"/>
    <lineage>
        <taxon>Bacteria</taxon>
        <taxon>Bacillati</taxon>
        <taxon>Cyanobacteriota</taxon>
        <taxon>Cyanophyceae</taxon>
        <taxon>Gomontiellales</taxon>
        <taxon>Cyanothecaceae</taxon>
        <taxon>Cyanothece</taxon>
    </lineage>
</organism>